<evidence type="ECO:0000313" key="1">
    <source>
        <dbReference type="EMBL" id="RFZ95203.1"/>
    </source>
</evidence>
<evidence type="ECO:0000313" key="2">
    <source>
        <dbReference type="Proteomes" id="UP000264217"/>
    </source>
</evidence>
<dbReference type="Proteomes" id="UP000264217">
    <property type="component" value="Unassembled WGS sequence"/>
</dbReference>
<accession>A0A372NYL0</accession>
<proteinExistence type="predicted"/>
<dbReference type="InterPro" id="IPR018775">
    <property type="entry name" value="RlaP"/>
</dbReference>
<dbReference type="GO" id="GO:0016740">
    <property type="term" value="F:transferase activity"/>
    <property type="evidence" value="ECO:0007669"/>
    <property type="project" value="UniProtKB-KW"/>
</dbReference>
<keyword evidence="1" id="KW-0808">Transferase</keyword>
<protein>
    <submittedName>
        <fullName evidence="1">Nucleotidyltransferase domain-containing protein</fullName>
    </submittedName>
</protein>
<dbReference type="PANTHER" id="PTHR34817:SF2">
    <property type="entry name" value="NUCLEOTIDYLTRANSFERASE"/>
    <property type="match status" value="1"/>
</dbReference>
<sequence>MEKNTAGEIVNIVNCSNMVDTIINELARLEKEHNIKVLYACESGSRAWGFPSPDSDFDVRFIYAHNKDVYLSIIETKDVLDIPINDLLDIGGWDLKKSLKLFLKSNSPLYEWLQSPIVYKDDSDLAAGLKQLMPKYYSLRAGGHHYFSMALNTVNNDLQADEVKIKRYCYALRSALACKWIVDKREVPPMVFGELRKLIDIPEVQASIDELLKLKSVNDEKTLIKRVSVLDNWLQATLSDLKVATDDLPSIRNDATQLDSVFRKYIK</sequence>
<dbReference type="Pfam" id="PF10127">
    <property type="entry name" value="RlaP"/>
    <property type="match status" value="1"/>
</dbReference>
<name>A0A372NYL0_9SPHI</name>
<comment type="caution">
    <text evidence="1">The sequence shown here is derived from an EMBL/GenBank/DDBJ whole genome shotgun (WGS) entry which is preliminary data.</text>
</comment>
<dbReference type="AlphaFoldDB" id="A0A372NYL0"/>
<gene>
    <name evidence="1" type="ORF">D0C36_06660</name>
</gene>
<reference evidence="1 2" key="1">
    <citation type="submission" date="2018-08" db="EMBL/GenBank/DDBJ databases">
        <title>Mucilaginibacter sp. MYSH2.</title>
        <authorList>
            <person name="Seo T."/>
        </authorList>
    </citation>
    <scope>NUCLEOTIDE SEQUENCE [LARGE SCALE GENOMIC DNA]</scope>
    <source>
        <strain evidence="1 2">MYSH2</strain>
    </source>
</reference>
<keyword evidence="2" id="KW-1185">Reference proteome</keyword>
<organism evidence="1 2">
    <name type="scientific">Mucilaginibacter conchicola</name>
    <dbReference type="NCBI Taxonomy" id="2303333"/>
    <lineage>
        <taxon>Bacteria</taxon>
        <taxon>Pseudomonadati</taxon>
        <taxon>Bacteroidota</taxon>
        <taxon>Sphingobacteriia</taxon>
        <taxon>Sphingobacteriales</taxon>
        <taxon>Sphingobacteriaceae</taxon>
        <taxon>Mucilaginibacter</taxon>
    </lineage>
</organism>
<dbReference type="PANTHER" id="PTHR34817">
    <property type="entry name" value="NUCLEOTIDYLTRANSFERASE"/>
    <property type="match status" value="1"/>
</dbReference>
<dbReference type="EMBL" id="QWDC01000001">
    <property type="protein sequence ID" value="RFZ95203.1"/>
    <property type="molecule type" value="Genomic_DNA"/>
</dbReference>